<sequence length="291" mass="33854">MNFNGHEFDDDDDVVPETQYTISDFKYTTPFKRDDAIVHFNLCGKSFFKKVFKAFPLSKLVHFRFKKDKLEAMLEQTKTYSFSVAMDKGIFPVYDVKSEDVLLSISSKLFLHIVNRLKNDDDTMEFYYNGEGSDVVIDILGQGEYFSQYTPTIECTKYKSLSLFGMEKDVEIILSPGMLLRVLRTVEKSMKFISFSFEPQTFEIFLEGKNFERRINCVYSDTSYVHRLVVLEGKIKMDYPLAPFTLIQKALKVGRELNLIIYKNGLMHITIYATDMTEFVSSFELYVVPLN</sequence>
<name>A0A0K0EZ79_STRVS</name>
<dbReference type="WBParaSite" id="SVE_0183800.1">
    <property type="protein sequence ID" value="SVE_0183800.1"/>
    <property type="gene ID" value="SVE_0183800"/>
</dbReference>
<proteinExistence type="predicted"/>
<reference evidence="2" key="2">
    <citation type="submission" date="2015-08" db="UniProtKB">
        <authorList>
            <consortium name="WormBaseParasite"/>
        </authorList>
    </citation>
    <scope>IDENTIFICATION</scope>
</reference>
<accession>A0A0K0EZ79</accession>
<evidence type="ECO:0000313" key="2">
    <source>
        <dbReference type="WBParaSite" id="SVE_0183800.1"/>
    </source>
</evidence>
<evidence type="ECO:0000313" key="1">
    <source>
        <dbReference type="Proteomes" id="UP000035680"/>
    </source>
</evidence>
<keyword evidence="1" id="KW-1185">Reference proteome</keyword>
<dbReference type="Gene3D" id="3.70.10.10">
    <property type="match status" value="1"/>
</dbReference>
<dbReference type="Proteomes" id="UP000035680">
    <property type="component" value="Unassembled WGS sequence"/>
</dbReference>
<organism evidence="1 2">
    <name type="scientific">Strongyloides venezuelensis</name>
    <name type="common">Threadworm</name>
    <dbReference type="NCBI Taxonomy" id="75913"/>
    <lineage>
        <taxon>Eukaryota</taxon>
        <taxon>Metazoa</taxon>
        <taxon>Ecdysozoa</taxon>
        <taxon>Nematoda</taxon>
        <taxon>Chromadorea</taxon>
        <taxon>Rhabditida</taxon>
        <taxon>Tylenchina</taxon>
        <taxon>Panagrolaimomorpha</taxon>
        <taxon>Strongyloidoidea</taxon>
        <taxon>Strongyloididae</taxon>
        <taxon>Strongyloides</taxon>
    </lineage>
</organism>
<dbReference type="AlphaFoldDB" id="A0A0K0EZ79"/>
<reference evidence="1" key="1">
    <citation type="submission" date="2014-07" db="EMBL/GenBank/DDBJ databases">
        <authorList>
            <person name="Martin A.A"/>
            <person name="De Silva N."/>
        </authorList>
    </citation>
    <scope>NUCLEOTIDE SEQUENCE</scope>
</reference>
<protein>
    <submittedName>
        <fullName evidence="2">DNA_pol3_beta_3 domain-containing protein</fullName>
    </submittedName>
</protein>